<sequence length="377" mass="40325">MRIAVVSAQASPLKADFGQGMHIAQLATALCESGHEVVVYTRRDDPAVAERVRTADGYEVVHVPAGRPTALAEDHVVPHLGEFAECLAQRWQVCPPDVVHTYGWTSALVGVIGAHIVRAPVVHSYTTLGADQTGQRGDAEMLVARRAAWIMGSSAQEATELWRLGVRRTQVSVVPCGVDAELFEPEGPIATRNALRRVLVAGEPARHNGFADVLTAMSAMDDAELVVVGAGDQAELRELAGGLGVLDRVVFTGHVPQAQLPALVRSADVVVCVPWSDPFGITALQAMACGVPVVATTVGALKDIVVHDVTGLHVPARKPVVLARALRQLLADDTWREEFGIAARDRVVARYSRDRLAEEALAVYARVAGRGAELRNR</sequence>
<keyword evidence="1" id="KW-0328">Glycosyltransferase</keyword>
<dbReference type="STRING" id="1586287.BBK82_29805"/>
<name>A0A1B2HZK3_9PSEU</name>
<evidence type="ECO:0000259" key="3">
    <source>
        <dbReference type="Pfam" id="PF00534"/>
    </source>
</evidence>
<dbReference type="Proteomes" id="UP000093053">
    <property type="component" value="Chromosome"/>
</dbReference>
<proteinExistence type="predicted"/>
<dbReference type="Gene3D" id="3.40.50.2000">
    <property type="entry name" value="Glycogen Phosphorylase B"/>
    <property type="match status" value="2"/>
</dbReference>
<dbReference type="Pfam" id="PF13439">
    <property type="entry name" value="Glyco_transf_4"/>
    <property type="match status" value="1"/>
</dbReference>
<dbReference type="PANTHER" id="PTHR45947:SF3">
    <property type="entry name" value="SULFOQUINOVOSYL TRANSFERASE SQD2"/>
    <property type="match status" value="1"/>
</dbReference>
<feature type="domain" description="Glycosyl transferase family 1" evidence="3">
    <location>
        <begin position="198"/>
        <end position="345"/>
    </location>
</feature>
<dbReference type="SUPFAM" id="SSF53756">
    <property type="entry name" value="UDP-Glycosyltransferase/glycogen phosphorylase"/>
    <property type="match status" value="1"/>
</dbReference>
<dbReference type="InterPro" id="IPR028098">
    <property type="entry name" value="Glyco_trans_4-like_N"/>
</dbReference>
<dbReference type="InterPro" id="IPR001296">
    <property type="entry name" value="Glyco_trans_1"/>
</dbReference>
<evidence type="ECO:0000259" key="4">
    <source>
        <dbReference type="Pfam" id="PF13439"/>
    </source>
</evidence>
<evidence type="ECO:0000256" key="1">
    <source>
        <dbReference type="ARBA" id="ARBA00022676"/>
    </source>
</evidence>
<dbReference type="PANTHER" id="PTHR45947">
    <property type="entry name" value="SULFOQUINOVOSYL TRANSFERASE SQD2"/>
    <property type="match status" value="1"/>
</dbReference>
<dbReference type="AlphaFoldDB" id="A0A1B2HZK3"/>
<gene>
    <name evidence="5" type="ORF">BBK82_29805</name>
</gene>
<keyword evidence="6" id="KW-1185">Reference proteome</keyword>
<dbReference type="Pfam" id="PF00534">
    <property type="entry name" value="Glycos_transf_1"/>
    <property type="match status" value="1"/>
</dbReference>
<dbReference type="EMBL" id="CP016793">
    <property type="protein sequence ID" value="ANZ43133.1"/>
    <property type="molecule type" value="Genomic_DNA"/>
</dbReference>
<evidence type="ECO:0000256" key="2">
    <source>
        <dbReference type="ARBA" id="ARBA00022679"/>
    </source>
</evidence>
<reference evidence="5 6" key="1">
    <citation type="submission" date="2016-07" db="EMBL/GenBank/DDBJ databases">
        <title>Complete genome sequence of the Lentzea guizhouensis DHS C013.</title>
        <authorList>
            <person name="Cao C."/>
        </authorList>
    </citation>
    <scope>NUCLEOTIDE SEQUENCE [LARGE SCALE GENOMIC DNA]</scope>
    <source>
        <strain evidence="5 6">DHS C013</strain>
    </source>
</reference>
<accession>A0A1B2HZK3</accession>
<organism evidence="5 6">
    <name type="scientific">Lentzea guizhouensis</name>
    <dbReference type="NCBI Taxonomy" id="1586287"/>
    <lineage>
        <taxon>Bacteria</taxon>
        <taxon>Bacillati</taxon>
        <taxon>Actinomycetota</taxon>
        <taxon>Actinomycetes</taxon>
        <taxon>Pseudonocardiales</taxon>
        <taxon>Pseudonocardiaceae</taxon>
        <taxon>Lentzea</taxon>
    </lineage>
</organism>
<evidence type="ECO:0000313" key="6">
    <source>
        <dbReference type="Proteomes" id="UP000093053"/>
    </source>
</evidence>
<dbReference type="GO" id="GO:0016757">
    <property type="term" value="F:glycosyltransferase activity"/>
    <property type="evidence" value="ECO:0007669"/>
    <property type="project" value="UniProtKB-KW"/>
</dbReference>
<evidence type="ECO:0000313" key="5">
    <source>
        <dbReference type="EMBL" id="ANZ43133.1"/>
    </source>
</evidence>
<dbReference type="GO" id="GO:1901137">
    <property type="term" value="P:carbohydrate derivative biosynthetic process"/>
    <property type="evidence" value="ECO:0007669"/>
    <property type="project" value="UniProtKB-ARBA"/>
</dbReference>
<protein>
    <recommendedName>
        <fullName evidence="7">Glycosyl transferase family 1</fullName>
    </recommendedName>
</protein>
<dbReference type="InterPro" id="IPR050194">
    <property type="entry name" value="Glycosyltransferase_grp1"/>
</dbReference>
<evidence type="ECO:0008006" key="7">
    <source>
        <dbReference type="Google" id="ProtNLM"/>
    </source>
</evidence>
<keyword evidence="2" id="KW-0808">Transferase</keyword>
<dbReference type="KEGG" id="led:BBK82_29805"/>
<feature type="domain" description="Glycosyltransferase subfamily 4-like N-terminal" evidence="4">
    <location>
        <begin position="18"/>
        <end position="181"/>
    </location>
</feature>